<evidence type="ECO:0000256" key="4">
    <source>
        <dbReference type="ARBA" id="ARBA00022729"/>
    </source>
</evidence>
<feature type="transmembrane region" description="Helical" evidence="8">
    <location>
        <begin position="156"/>
        <end position="175"/>
    </location>
</feature>
<evidence type="ECO:0000256" key="5">
    <source>
        <dbReference type="ARBA" id="ARBA00022989"/>
    </source>
</evidence>
<evidence type="ECO:0000256" key="2">
    <source>
        <dbReference type="ARBA" id="ARBA00005748"/>
    </source>
</evidence>
<accession>A0ABU6VC00</accession>
<proteinExistence type="inferred from homology"/>
<evidence type="ECO:0000256" key="8">
    <source>
        <dbReference type="SAM" id="Phobius"/>
    </source>
</evidence>
<evidence type="ECO:0000313" key="9">
    <source>
        <dbReference type="EMBL" id="MED6169781.1"/>
    </source>
</evidence>
<comment type="subcellular location">
    <subcellularLocation>
        <location evidence="1">Nucleus inner membrane</location>
        <topology evidence="1">Multi-pass membrane protein</topology>
        <orientation evidence="1">Nucleoplasmic side</orientation>
    </subcellularLocation>
</comment>
<feature type="transmembrane region" description="Helical" evidence="8">
    <location>
        <begin position="207"/>
        <end position="228"/>
    </location>
</feature>
<comment type="similarity">
    <text evidence="2">Belongs to the NEMP family.</text>
</comment>
<dbReference type="InterPro" id="IPR019358">
    <property type="entry name" value="NEMP_fam"/>
</dbReference>
<keyword evidence="7" id="KW-0539">Nucleus</keyword>
<dbReference type="Pfam" id="PF10225">
    <property type="entry name" value="NEMP"/>
    <property type="match status" value="1"/>
</dbReference>
<evidence type="ECO:0000256" key="3">
    <source>
        <dbReference type="ARBA" id="ARBA00022692"/>
    </source>
</evidence>
<protein>
    <submittedName>
        <fullName evidence="9">Uncharacterized protein</fullName>
    </submittedName>
</protein>
<keyword evidence="3 8" id="KW-0812">Transmembrane</keyword>
<evidence type="ECO:0000256" key="7">
    <source>
        <dbReference type="ARBA" id="ARBA00023242"/>
    </source>
</evidence>
<keyword evidence="5 8" id="KW-1133">Transmembrane helix</keyword>
<organism evidence="9 10">
    <name type="scientific">Stylosanthes scabra</name>
    <dbReference type="NCBI Taxonomy" id="79078"/>
    <lineage>
        <taxon>Eukaryota</taxon>
        <taxon>Viridiplantae</taxon>
        <taxon>Streptophyta</taxon>
        <taxon>Embryophyta</taxon>
        <taxon>Tracheophyta</taxon>
        <taxon>Spermatophyta</taxon>
        <taxon>Magnoliopsida</taxon>
        <taxon>eudicotyledons</taxon>
        <taxon>Gunneridae</taxon>
        <taxon>Pentapetalae</taxon>
        <taxon>rosids</taxon>
        <taxon>fabids</taxon>
        <taxon>Fabales</taxon>
        <taxon>Fabaceae</taxon>
        <taxon>Papilionoideae</taxon>
        <taxon>50 kb inversion clade</taxon>
        <taxon>dalbergioids sensu lato</taxon>
        <taxon>Dalbergieae</taxon>
        <taxon>Pterocarpus clade</taxon>
        <taxon>Stylosanthes</taxon>
    </lineage>
</organism>
<keyword evidence="6 8" id="KW-0472">Membrane</keyword>
<evidence type="ECO:0000313" key="10">
    <source>
        <dbReference type="Proteomes" id="UP001341840"/>
    </source>
</evidence>
<evidence type="ECO:0000256" key="1">
    <source>
        <dbReference type="ARBA" id="ARBA00004575"/>
    </source>
</evidence>
<keyword evidence="10" id="KW-1185">Reference proteome</keyword>
<name>A0ABU6VC00_9FABA</name>
<gene>
    <name evidence="9" type="ORF">PIB30_024596</name>
</gene>
<feature type="transmembrane region" description="Helical" evidence="8">
    <location>
        <begin position="182"/>
        <end position="201"/>
    </location>
</feature>
<dbReference type="Proteomes" id="UP001341840">
    <property type="component" value="Unassembled WGS sequence"/>
</dbReference>
<reference evidence="9 10" key="1">
    <citation type="journal article" date="2023" name="Plants (Basel)">
        <title>Bridging the Gap: Combining Genomics and Transcriptomics Approaches to Understand Stylosanthes scabra, an Orphan Legume from the Brazilian Caatinga.</title>
        <authorList>
            <person name="Ferreira-Neto J.R.C."/>
            <person name="da Silva M.D."/>
            <person name="Binneck E."/>
            <person name="de Melo N.F."/>
            <person name="da Silva R.H."/>
            <person name="de Melo A.L.T.M."/>
            <person name="Pandolfi V."/>
            <person name="Bustamante F.O."/>
            <person name="Brasileiro-Vidal A.C."/>
            <person name="Benko-Iseppon A.M."/>
        </authorList>
    </citation>
    <scope>NUCLEOTIDE SEQUENCE [LARGE SCALE GENOMIC DNA]</scope>
    <source>
        <tissue evidence="9">Leaves</tissue>
    </source>
</reference>
<dbReference type="PANTHER" id="PTHR31587">
    <property type="entry name" value="TRANSMEMBRANE PROTEIN (DUF2215)"/>
    <property type="match status" value="1"/>
</dbReference>
<sequence length="404" mass="45326">MRWFSSSAALCAAVAATAIFLLILSGRCLVAPDHHNPPRLPGVSIETPLLQVTTTYSCERVPVYGISRFNLLNYATSFVISVAPSAPTSERLQSQIHVCLHGDESLEWCGCQKDEWKSVQKGIWSAVMSPYETRYIDVRINGQISASITIALEEDLQGWSLISLVLGLALLFAPIITSRVPFCHGSSLVTMIFPVIVIPLFQDANFVILSTMLAGAALVYSVVSKFVFSEQDGTRNYWVSQFWILKWEMRIIGSTFIFQSTIDPPLAIGTLATIAVVYIIIKCLIVWPFISSRYKGSVTGRLPDTDESMRDSIQVGFISSYHTLENRMMFTKDQWVESIQRHTNEALSNLLASPDFVVWHAENRVRIQVAPHPHVPAENGSRLRALRNLIPWPWRSQEDLEIQI</sequence>
<comment type="caution">
    <text evidence="9">The sequence shown here is derived from an EMBL/GenBank/DDBJ whole genome shotgun (WGS) entry which is preliminary data.</text>
</comment>
<keyword evidence="4" id="KW-0732">Signal</keyword>
<feature type="transmembrane region" description="Helical" evidence="8">
    <location>
        <begin position="266"/>
        <end position="290"/>
    </location>
</feature>
<dbReference type="PANTHER" id="PTHR31587:SF3">
    <property type="entry name" value="EXPRESSED PROTEIN"/>
    <property type="match status" value="1"/>
</dbReference>
<dbReference type="EMBL" id="JASCZI010151123">
    <property type="protein sequence ID" value="MED6169781.1"/>
    <property type="molecule type" value="Genomic_DNA"/>
</dbReference>
<evidence type="ECO:0000256" key="6">
    <source>
        <dbReference type="ARBA" id="ARBA00023136"/>
    </source>
</evidence>